<dbReference type="InterPro" id="IPR001789">
    <property type="entry name" value="Sig_transdc_resp-reg_receiver"/>
</dbReference>
<evidence type="ECO:0000259" key="3">
    <source>
        <dbReference type="PROSITE" id="PS50110"/>
    </source>
</evidence>
<accession>A0A2S9YF44</accession>
<dbReference type="EMBL" id="PVNK01000070">
    <property type="protein sequence ID" value="PRQ03723.1"/>
    <property type="molecule type" value="Genomic_DNA"/>
</dbReference>
<dbReference type="GO" id="GO:0000160">
    <property type="term" value="P:phosphorelay signal transduction system"/>
    <property type="evidence" value="ECO:0007669"/>
    <property type="project" value="InterPro"/>
</dbReference>
<dbReference type="AlphaFoldDB" id="A0A2S9YF44"/>
<sequence length="120" mass="12920">MLVVDDEPFVCKIAERVLQREGFEVVTVTDGEQALTALAEHDDFALVLLDSSLPDMDAEGVLELMRARGFTTPVLLSSGYGADAVPKADEYPNIRGFLAKPYAVAALAARVRELLGLADP</sequence>
<proteinExistence type="predicted"/>
<dbReference type="PROSITE" id="PS50110">
    <property type="entry name" value="RESPONSE_REGULATORY"/>
    <property type="match status" value="1"/>
</dbReference>
<gene>
    <name evidence="4" type="primary">phoP_1</name>
    <name evidence="4" type="ORF">ENSA5_12720</name>
</gene>
<comment type="caution">
    <text evidence="4">The sequence shown here is derived from an EMBL/GenBank/DDBJ whole genome shotgun (WGS) entry which is preliminary data.</text>
</comment>
<dbReference type="PANTHER" id="PTHR44591:SF3">
    <property type="entry name" value="RESPONSE REGULATORY DOMAIN-CONTAINING PROTEIN"/>
    <property type="match status" value="1"/>
</dbReference>
<protein>
    <submittedName>
        <fullName evidence="4">Alkaline phosphatase synthesis transcriptional regulatory protein PhoP</fullName>
    </submittedName>
</protein>
<feature type="modified residue" description="4-aspartylphosphate" evidence="2">
    <location>
        <position position="50"/>
    </location>
</feature>
<evidence type="ECO:0000313" key="4">
    <source>
        <dbReference type="EMBL" id="PRQ03723.1"/>
    </source>
</evidence>
<dbReference type="SMART" id="SM00448">
    <property type="entry name" value="REC"/>
    <property type="match status" value="1"/>
</dbReference>
<evidence type="ECO:0000256" key="2">
    <source>
        <dbReference type="PROSITE-ProRule" id="PRU00169"/>
    </source>
</evidence>
<dbReference type="Pfam" id="PF00072">
    <property type="entry name" value="Response_reg"/>
    <property type="match status" value="1"/>
</dbReference>
<dbReference type="Gene3D" id="3.40.50.2300">
    <property type="match status" value="1"/>
</dbReference>
<dbReference type="InterPro" id="IPR011006">
    <property type="entry name" value="CheY-like_superfamily"/>
</dbReference>
<name>A0A2S9YF44_9BACT</name>
<evidence type="ECO:0000313" key="5">
    <source>
        <dbReference type="Proteomes" id="UP000237968"/>
    </source>
</evidence>
<dbReference type="InterPro" id="IPR050595">
    <property type="entry name" value="Bact_response_regulator"/>
</dbReference>
<organism evidence="4 5">
    <name type="scientific">Enhygromyxa salina</name>
    <dbReference type="NCBI Taxonomy" id="215803"/>
    <lineage>
        <taxon>Bacteria</taxon>
        <taxon>Pseudomonadati</taxon>
        <taxon>Myxococcota</taxon>
        <taxon>Polyangia</taxon>
        <taxon>Nannocystales</taxon>
        <taxon>Nannocystaceae</taxon>
        <taxon>Enhygromyxa</taxon>
    </lineage>
</organism>
<dbReference type="Proteomes" id="UP000237968">
    <property type="component" value="Unassembled WGS sequence"/>
</dbReference>
<feature type="domain" description="Response regulatory" evidence="3">
    <location>
        <begin position="1"/>
        <end position="115"/>
    </location>
</feature>
<evidence type="ECO:0000256" key="1">
    <source>
        <dbReference type="ARBA" id="ARBA00022553"/>
    </source>
</evidence>
<dbReference type="PANTHER" id="PTHR44591">
    <property type="entry name" value="STRESS RESPONSE REGULATOR PROTEIN 1"/>
    <property type="match status" value="1"/>
</dbReference>
<keyword evidence="1 2" id="KW-0597">Phosphoprotein</keyword>
<keyword evidence="5" id="KW-1185">Reference proteome</keyword>
<reference evidence="4 5" key="1">
    <citation type="submission" date="2018-03" db="EMBL/GenBank/DDBJ databases">
        <title>Draft Genome Sequences of the Obligatory Marine Myxobacteria Enhygromyxa salina SWB005.</title>
        <authorList>
            <person name="Poehlein A."/>
            <person name="Moghaddam J.A."/>
            <person name="Harms H."/>
            <person name="Alanjari M."/>
            <person name="Koenig G.M."/>
            <person name="Daniel R."/>
            <person name="Schaeberle T.F."/>
        </authorList>
    </citation>
    <scope>NUCLEOTIDE SEQUENCE [LARGE SCALE GENOMIC DNA]</scope>
    <source>
        <strain evidence="4 5">SWB005</strain>
    </source>
</reference>
<dbReference type="SUPFAM" id="SSF52172">
    <property type="entry name" value="CheY-like"/>
    <property type="match status" value="1"/>
</dbReference>